<accession>A0AAE0V6F8</accession>
<evidence type="ECO:0000313" key="2">
    <source>
        <dbReference type="EMBL" id="KAK3545162.1"/>
    </source>
</evidence>
<feature type="region of interest" description="Disordered" evidence="1">
    <location>
        <begin position="126"/>
        <end position="152"/>
    </location>
</feature>
<comment type="caution">
    <text evidence="2">The sequence shown here is derived from an EMBL/GenBank/DDBJ whole genome shotgun (WGS) entry which is preliminary data.</text>
</comment>
<evidence type="ECO:0000256" key="1">
    <source>
        <dbReference type="SAM" id="MobiDB-lite"/>
    </source>
</evidence>
<dbReference type="PANTHER" id="PTHR47510:SF3">
    <property type="entry name" value="ENDO_EXONUCLEASE_PHOSPHATASE DOMAIN-CONTAINING PROTEIN"/>
    <property type="match status" value="1"/>
</dbReference>
<evidence type="ECO:0000313" key="3">
    <source>
        <dbReference type="Proteomes" id="UP001274896"/>
    </source>
</evidence>
<organism evidence="2 3">
    <name type="scientific">Hemibagrus guttatus</name>
    <dbReference type="NCBI Taxonomy" id="175788"/>
    <lineage>
        <taxon>Eukaryota</taxon>
        <taxon>Metazoa</taxon>
        <taxon>Chordata</taxon>
        <taxon>Craniata</taxon>
        <taxon>Vertebrata</taxon>
        <taxon>Euteleostomi</taxon>
        <taxon>Actinopterygii</taxon>
        <taxon>Neopterygii</taxon>
        <taxon>Teleostei</taxon>
        <taxon>Ostariophysi</taxon>
        <taxon>Siluriformes</taxon>
        <taxon>Bagridae</taxon>
        <taxon>Hemibagrus</taxon>
    </lineage>
</organism>
<dbReference type="Proteomes" id="UP001274896">
    <property type="component" value="Unassembled WGS sequence"/>
</dbReference>
<evidence type="ECO:0008006" key="4">
    <source>
        <dbReference type="Google" id="ProtNLM"/>
    </source>
</evidence>
<proteinExistence type="predicted"/>
<dbReference type="EMBL" id="JAUCMX010000005">
    <property type="protein sequence ID" value="KAK3545162.1"/>
    <property type="molecule type" value="Genomic_DNA"/>
</dbReference>
<dbReference type="PANTHER" id="PTHR47510">
    <property type="entry name" value="REVERSE TRANSCRIPTASE DOMAIN-CONTAINING PROTEIN"/>
    <property type="match status" value="1"/>
</dbReference>
<reference evidence="2" key="1">
    <citation type="submission" date="2023-06" db="EMBL/GenBank/DDBJ databases">
        <title>Male Hemibagrus guttatus genome.</title>
        <authorList>
            <person name="Bian C."/>
        </authorList>
    </citation>
    <scope>NUCLEOTIDE SEQUENCE</scope>
    <source>
        <strain evidence="2">Male_cb2023</strain>
        <tissue evidence="2">Muscle</tissue>
    </source>
</reference>
<protein>
    <recommendedName>
        <fullName evidence="4">Reverse transcriptase</fullName>
    </recommendedName>
</protein>
<sequence length="175" mass="19432">METLGKAEVDVRQELSRCKIGKAMGPDGIPARVLKLCAMELSPVFYSIMHESYSTARWPTLWKNSTIIPLPKKPCPLELNHYRPVALTPIASKCYEKLILRTILSTVNPQLDKDQFAYKASRQTYPSLPKPEALDEPGGPAAADGENTGSGKESEWWGIKLFICSLNVLSDEIIV</sequence>
<dbReference type="AlphaFoldDB" id="A0AAE0V6F8"/>
<gene>
    <name evidence="2" type="ORF">QTP70_001749</name>
</gene>
<keyword evidence="3" id="KW-1185">Reference proteome</keyword>
<name>A0AAE0V6F8_9TELE</name>